<keyword evidence="3" id="KW-0804">Transcription</keyword>
<dbReference type="SUPFAM" id="SSF46689">
    <property type="entry name" value="Homeodomain-like"/>
    <property type="match status" value="1"/>
</dbReference>
<dbReference type="InterPro" id="IPR036271">
    <property type="entry name" value="Tet_transcr_reg_TetR-rel_C_sf"/>
</dbReference>
<keyword evidence="2 4" id="KW-0238">DNA-binding</keyword>
<keyword evidence="7" id="KW-1185">Reference proteome</keyword>
<dbReference type="PANTHER" id="PTHR30055">
    <property type="entry name" value="HTH-TYPE TRANSCRIPTIONAL REGULATOR RUTR"/>
    <property type="match status" value="1"/>
</dbReference>
<dbReference type="Gene3D" id="1.10.357.10">
    <property type="entry name" value="Tetracycline Repressor, domain 2"/>
    <property type="match status" value="1"/>
</dbReference>
<gene>
    <name evidence="6" type="ORF">UA74_13650</name>
</gene>
<dbReference type="SUPFAM" id="SSF48498">
    <property type="entry name" value="Tetracyclin repressor-like, C-terminal domain"/>
    <property type="match status" value="1"/>
</dbReference>
<evidence type="ECO:0000256" key="4">
    <source>
        <dbReference type="PROSITE-ProRule" id="PRU00335"/>
    </source>
</evidence>
<sequence length="190" mass="21282">MSTVKAGFRTRTRQAILEAAGTLLGERPYASMSEIAEAAEVGRSTLHRYFTDRTELIVAMSEDLLERLGRAVAEAELDHGTPREALRRLLHGYFDIGPRVMFIVNELHVDCNEAFYARMAATEGPVERMLERGRAAGDFDDALSTDWVRRMLWYLLSAAWDAVGEKAMSRHSAIESVIRTLEHGVLGRDA</sequence>
<name>A0AAC9LBM0_9PSEU</name>
<dbReference type="PROSITE" id="PS50977">
    <property type="entry name" value="HTH_TETR_2"/>
    <property type="match status" value="1"/>
</dbReference>
<evidence type="ECO:0000256" key="1">
    <source>
        <dbReference type="ARBA" id="ARBA00023015"/>
    </source>
</evidence>
<evidence type="ECO:0000259" key="5">
    <source>
        <dbReference type="PROSITE" id="PS50977"/>
    </source>
</evidence>
<proteinExistence type="predicted"/>
<dbReference type="Pfam" id="PF00440">
    <property type="entry name" value="TetR_N"/>
    <property type="match status" value="1"/>
</dbReference>
<dbReference type="Proteomes" id="UP000185511">
    <property type="component" value="Chromosome"/>
</dbReference>
<keyword evidence="1" id="KW-0805">Transcription regulation</keyword>
<protein>
    <submittedName>
        <fullName evidence="6">Transcriptional regulator, TetR family</fullName>
    </submittedName>
</protein>
<evidence type="ECO:0000313" key="6">
    <source>
        <dbReference type="EMBL" id="APU14788.1"/>
    </source>
</evidence>
<evidence type="ECO:0000256" key="3">
    <source>
        <dbReference type="ARBA" id="ARBA00023163"/>
    </source>
</evidence>
<organism evidence="6 7">
    <name type="scientific">Actinoalloteichus fjordicus</name>
    <dbReference type="NCBI Taxonomy" id="1612552"/>
    <lineage>
        <taxon>Bacteria</taxon>
        <taxon>Bacillati</taxon>
        <taxon>Actinomycetota</taxon>
        <taxon>Actinomycetes</taxon>
        <taxon>Pseudonocardiales</taxon>
        <taxon>Pseudonocardiaceae</taxon>
        <taxon>Actinoalloteichus</taxon>
    </lineage>
</organism>
<dbReference type="PANTHER" id="PTHR30055:SF234">
    <property type="entry name" value="HTH-TYPE TRANSCRIPTIONAL REGULATOR BETI"/>
    <property type="match status" value="1"/>
</dbReference>
<feature type="DNA-binding region" description="H-T-H motif" evidence="4">
    <location>
        <begin position="31"/>
        <end position="50"/>
    </location>
</feature>
<dbReference type="KEGG" id="acad:UA74_13650"/>
<dbReference type="GO" id="GO:0000976">
    <property type="term" value="F:transcription cis-regulatory region binding"/>
    <property type="evidence" value="ECO:0007669"/>
    <property type="project" value="TreeGrafter"/>
</dbReference>
<evidence type="ECO:0000313" key="7">
    <source>
        <dbReference type="Proteomes" id="UP000185511"/>
    </source>
</evidence>
<feature type="domain" description="HTH tetR-type" evidence="5">
    <location>
        <begin position="10"/>
        <end position="68"/>
    </location>
</feature>
<dbReference type="EMBL" id="CP016076">
    <property type="protein sequence ID" value="APU14788.1"/>
    <property type="molecule type" value="Genomic_DNA"/>
</dbReference>
<dbReference type="InterPro" id="IPR009057">
    <property type="entry name" value="Homeodomain-like_sf"/>
</dbReference>
<evidence type="ECO:0000256" key="2">
    <source>
        <dbReference type="ARBA" id="ARBA00023125"/>
    </source>
</evidence>
<dbReference type="InterPro" id="IPR001647">
    <property type="entry name" value="HTH_TetR"/>
</dbReference>
<dbReference type="GO" id="GO:0003700">
    <property type="term" value="F:DNA-binding transcription factor activity"/>
    <property type="evidence" value="ECO:0007669"/>
    <property type="project" value="TreeGrafter"/>
</dbReference>
<dbReference type="RefSeq" id="WP_075740586.1">
    <property type="nucleotide sequence ID" value="NZ_CP016076.1"/>
</dbReference>
<accession>A0AAC9LBM0</accession>
<dbReference type="InterPro" id="IPR050109">
    <property type="entry name" value="HTH-type_TetR-like_transc_reg"/>
</dbReference>
<reference evidence="7" key="1">
    <citation type="submission" date="2016-06" db="EMBL/GenBank/DDBJ databases">
        <title>Complete genome sequence of Actinoalloteichus fjordicus DSM 46855 (=ADI127-17), type strain of the new species Actinoalloteichus fjordicus.</title>
        <authorList>
            <person name="Ruckert C."/>
            <person name="Nouioui I."/>
            <person name="Willmese J."/>
            <person name="van Wezel G."/>
            <person name="Klenk H.-P."/>
            <person name="Kalinowski J."/>
            <person name="Zotchev S.B."/>
        </authorList>
    </citation>
    <scope>NUCLEOTIDE SEQUENCE [LARGE SCALE GENOMIC DNA]</scope>
    <source>
        <strain evidence="7">ADI127-7</strain>
    </source>
</reference>
<dbReference type="AlphaFoldDB" id="A0AAC9LBM0"/>